<dbReference type="CDD" id="cd00737">
    <property type="entry name" value="lyz_endolysin_autolysin"/>
    <property type="match status" value="1"/>
</dbReference>
<keyword evidence="10" id="KW-1185">Reference proteome</keyword>
<keyword evidence="4 7" id="KW-0378">Hydrolase</keyword>
<comment type="catalytic activity">
    <reaction evidence="1 7">
        <text>Hydrolysis of (1-&gt;4)-beta-linkages between N-acetylmuramic acid and N-acetyl-D-glucosamine residues in a peptidoglycan and between N-acetyl-D-glucosamine residues in chitodextrins.</text>
        <dbReference type="EC" id="3.2.1.17"/>
    </reaction>
</comment>
<keyword evidence="2 7" id="KW-0929">Antimicrobial</keyword>
<dbReference type="Gene3D" id="1.10.101.10">
    <property type="entry name" value="PGBD-like superfamily/PGBD"/>
    <property type="match status" value="1"/>
</dbReference>
<evidence type="ECO:0000256" key="3">
    <source>
        <dbReference type="ARBA" id="ARBA00022638"/>
    </source>
</evidence>
<dbReference type="HAMAP" id="MF_04110">
    <property type="entry name" value="ENDOLYSIN_T4"/>
    <property type="match status" value="1"/>
</dbReference>
<evidence type="ECO:0000256" key="5">
    <source>
        <dbReference type="ARBA" id="ARBA00023200"/>
    </source>
</evidence>
<dbReference type="SUPFAM" id="SSF53955">
    <property type="entry name" value="Lysozyme-like"/>
    <property type="match status" value="1"/>
</dbReference>
<evidence type="ECO:0000256" key="1">
    <source>
        <dbReference type="ARBA" id="ARBA00000632"/>
    </source>
</evidence>
<dbReference type="InterPro" id="IPR036365">
    <property type="entry name" value="PGBD-like_sf"/>
</dbReference>
<comment type="similarity">
    <text evidence="7">Belongs to the glycosyl hydrolase 24 family.</text>
</comment>
<dbReference type="Pfam" id="PF01471">
    <property type="entry name" value="PG_binding_1"/>
    <property type="match status" value="1"/>
</dbReference>
<dbReference type="STRING" id="388467.A19Y_2306"/>
<evidence type="ECO:0000313" key="9">
    <source>
        <dbReference type="EMBL" id="KEI67237.1"/>
    </source>
</evidence>
<dbReference type="InterPro" id="IPR023346">
    <property type="entry name" value="Lysozyme-like_dom_sf"/>
</dbReference>
<reference evidence="9 10" key="1">
    <citation type="journal article" date="2014" name="Appl. Environ. Microbiol.">
        <title>Elucidation of insertion elements encoded on plasmids and in vitro construction of shuttle vectors from the toxic cyanobacterium Planktothrix.</title>
        <authorList>
            <person name="Christiansen G."/>
            <person name="Goesmann A."/>
            <person name="Kurmayer R."/>
        </authorList>
    </citation>
    <scope>NUCLEOTIDE SEQUENCE [LARGE SCALE GENOMIC DNA]</scope>
    <source>
        <strain evidence="9 10">NIVA-CYA 126/8</strain>
    </source>
</reference>
<evidence type="ECO:0000256" key="4">
    <source>
        <dbReference type="ARBA" id="ARBA00022801"/>
    </source>
</evidence>
<dbReference type="InterPro" id="IPR033907">
    <property type="entry name" value="Endolysin_autolysin"/>
</dbReference>
<dbReference type="GO" id="GO:0016998">
    <property type="term" value="P:cell wall macromolecule catabolic process"/>
    <property type="evidence" value="ECO:0007669"/>
    <property type="project" value="InterPro"/>
</dbReference>
<dbReference type="GO" id="GO:0042742">
    <property type="term" value="P:defense response to bacterium"/>
    <property type="evidence" value="ECO:0007669"/>
    <property type="project" value="UniProtKB-KW"/>
</dbReference>
<accession>A0A073CH50</accession>
<feature type="domain" description="Peptidoglycan binding-like" evidence="8">
    <location>
        <begin position="244"/>
        <end position="299"/>
    </location>
</feature>
<sequence length="301" mass="33847">MSRTLKIAKDGSIYEFQEEQIIQVTETQGLIQRLIQTLQFTSAETFEVIQDEDIASRRGIVEPRSSTRKINEEGIKLIKSFEGLHDLKQGSHGTYVQSYLDPVNIWTIGWGFTEGVYEGMTMTIPEAEARLKKELGKYEISVLDGVKVDINDNQFSALVSFCYNVGARALFESTLLRLLNQGKYKEAADQFLRWDKAGGQVLAGLSRRRRAERSLFLSESWESAKTWEPKRVLRLSEPGQPLIQGQDVEQLQKALVNAGFNLQPDGIFGGQTQQAIKQFQQQNNLTVDGIAGAETLKKLGL</sequence>
<dbReference type="AlphaFoldDB" id="A0A073CH50"/>
<dbReference type="PANTHER" id="PTHR38107">
    <property type="match status" value="1"/>
</dbReference>
<dbReference type="PATRIC" id="fig|388467.6.peg.2254"/>
<evidence type="ECO:0000313" key="10">
    <source>
        <dbReference type="Proteomes" id="UP000027395"/>
    </source>
</evidence>
<dbReference type="GO" id="GO:0003796">
    <property type="term" value="F:lysozyme activity"/>
    <property type="evidence" value="ECO:0007669"/>
    <property type="project" value="UniProtKB-EC"/>
</dbReference>
<dbReference type="Gene3D" id="1.10.530.40">
    <property type="match status" value="1"/>
</dbReference>
<dbReference type="HOGENOM" id="CLU_923941_0_0_3"/>
<dbReference type="eggNOG" id="COG3409">
    <property type="taxonomic scope" value="Bacteria"/>
</dbReference>
<dbReference type="EMBL" id="CM002803">
    <property type="protein sequence ID" value="KEI67237.1"/>
    <property type="molecule type" value="Genomic_DNA"/>
</dbReference>
<dbReference type="InterPro" id="IPR023347">
    <property type="entry name" value="Lysozyme_dom_sf"/>
</dbReference>
<dbReference type="InterPro" id="IPR002477">
    <property type="entry name" value="Peptidoglycan-bd-like"/>
</dbReference>
<keyword evidence="3 7" id="KW-0081">Bacteriolytic enzyme</keyword>
<evidence type="ECO:0000256" key="6">
    <source>
        <dbReference type="ARBA" id="ARBA00023295"/>
    </source>
</evidence>
<dbReference type="eggNOG" id="COG3772">
    <property type="taxonomic scope" value="Bacteria"/>
</dbReference>
<dbReference type="EC" id="3.2.1.17" evidence="7"/>
<dbReference type="InterPro" id="IPR002196">
    <property type="entry name" value="Glyco_hydro_24"/>
</dbReference>
<evidence type="ECO:0000256" key="7">
    <source>
        <dbReference type="RuleBase" id="RU003788"/>
    </source>
</evidence>
<protein>
    <recommendedName>
        <fullName evidence="7">Lysozyme</fullName>
        <ecNumber evidence="7">3.2.1.17</ecNumber>
    </recommendedName>
</protein>
<dbReference type="InterPro" id="IPR034690">
    <property type="entry name" value="Endolysin_T4_type"/>
</dbReference>
<dbReference type="SUPFAM" id="SSF47090">
    <property type="entry name" value="PGBD-like"/>
    <property type="match status" value="1"/>
</dbReference>
<keyword evidence="6 7" id="KW-0326">Glycosidase</keyword>
<proteinExistence type="inferred from homology"/>
<organism evidence="9 10">
    <name type="scientific">Planktothrix agardhii (strain NIVA-CYA 126/8)</name>
    <dbReference type="NCBI Taxonomy" id="388467"/>
    <lineage>
        <taxon>Bacteria</taxon>
        <taxon>Bacillati</taxon>
        <taxon>Cyanobacteriota</taxon>
        <taxon>Cyanophyceae</taxon>
        <taxon>Oscillatoriophycideae</taxon>
        <taxon>Oscillatoriales</taxon>
        <taxon>Microcoleaceae</taxon>
        <taxon>Planktothrix</taxon>
    </lineage>
</organism>
<gene>
    <name evidence="9" type="primary">lycV</name>
    <name evidence="9" type="ORF">A19Y_2306</name>
</gene>
<evidence type="ECO:0000256" key="2">
    <source>
        <dbReference type="ARBA" id="ARBA00022529"/>
    </source>
</evidence>
<dbReference type="Pfam" id="PF00959">
    <property type="entry name" value="Phage_lysozyme"/>
    <property type="match status" value="1"/>
</dbReference>
<keyword evidence="5" id="KW-1035">Host cytoplasm</keyword>
<evidence type="ECO:0000259" key="8">
    <source>
        <dbReference type="Pfam" id="PF01471"/>
    </source>
</evidence>
<dbReference type="PANTHER" id="PTHR38107:SF3">
    <property type="entry name" value="LYSOZYME RRRD-RELATED"/>
    <property type="match status" value="1"/>
</dbReference>
<dbReference type="RefSeq" id="WP_072005198.1">
    <property type="nucleotide sequence ID" value="NZ_CM002803.1"/>
</dbReference>
<dbReference type="InterPro" id="IPR036366">
    <property type="entry name" value="PGBDSf"/>
</dbReference>
<dbReference type="InterPro" id="IPR051018">
    <property type="entry name" value="Bacteriophage_GH24"/>
</dbReference>
<name>A0A073CH50_PLAA1</name>
<dbReference type="GO" id="GO:0009253">
    <property type="term" value="P:peptidoglycan catabolic process"/>
    <property type="evidence" value="ECO:0007669"/>
    <property type="project" value="InterPro"/>
</dbReference>
<dbReference type="Proteomes" id="UP000027395">
    <property type="component" value="Chromosome"/>
</dbReference>
<dbReference type="GO" id="GO:0031640">
    <property type="term" value="P:killing of cells of another organism"/>
    <property type="evidence" value="ECO:0007669"/>
    <property type="project" value="UniProtKB-KW"/>
</dbReference>